<dbReference type="AlphaFoldDB" id="A0A2M9DAA8"/>
<name>A0A2M9DAA8_9MICO</name>
<evidence type="ECO:0000313" key="4">
    <source>
        <dbReference type="Proteomes" id="UP000231742"/>
    </source>
</evidence>
<dbReference type="SUPFAM" id="SSF46894">
    <property type="entry name" value="C-terminal effector domain of the bipartite response regulators"/>
    <property type="match status" value="1"/>
</dbReference>
<evidence type="ECO:0000313" key="3">
    <source>
        <dbReference type="EMBL" id="PJJ82602.1"/>
    </source>
</evidence>
<sequence length="357" mass="38988">MGLSDSDAQAVLRVASRLTQHPPLEFADVLEAVREIIDCDSASFNDMVLATRDFRYVMSPASEVAKATRLKPEYDKYFHQHPLNAAANSERGLGAIRFCDVAGGADVTETDLYRHFYGPFGVRFQLVTQLPSPPDVVVAYALNRSEQMGEFSDRDVAVMDALSGHLAMHHRSSLDAERSRLVDAEMDRYAWAVVSVRSDGVVEASSSMVLDAGARVPDSLASIIADTAQAPGSDSRHDVLIGTHRWHCIVHPVRLGPTVLLLRRQQDVAADTNALLVAGLTPRQAEVLLTLARTGGSNNELARELGMSESTVKKHLEGVFRVLQVTSRAAAVLRLRELTSFGASRPVSSPINNQRHK</sequence>
<dbReference type="CDD" id="cd06170">
    <property type="entry name" value="LuxR_C_like"/>
    <property type="match status" value="1"/>
</dbReference>
<evidence type="ECO:0000256" key="1">
    <source>
        <dbReference type="ARBA" id="ARBA00023125"/>
    </source>
</evidence>
<gene>
    <name evidence="3" type="ORF">CLV85_1804</name>
</gene>
<reference evidence="3 4" key="1">
    <citation type="submission" date="2017-11" db="EMBL/GenBank/DDBJ databases">
        <title>Genomic Encyclopedia of Archaeal and Bacterial Type Strains, Phase II (KMG-II): From Individual Species to Whole Genera.</title>
        <authorList>
            <person name="Goeker M."/>
        </authorList>
    </citation>
    <scope>NUCLEOTIDE SEQUENCE [LARGE SCALE GENOMIC DNA]</scope>
    <source>
        <strain evidence="3 4">DSM 16400</strain>
    </source>
</reference>
<keyword evidence="4" id="KW-1185">Reference proteome</keyword>
<evidence type="ECO:0000259" key="2">
    <source>
        <dbReference type="PROSITE" id="PS50043"/>
    </source>
</evidence>
<keyword evidence="1" id="KW-0238">DNA-binding</keyword>
<dbReference type="Gene3D" id="1.10.10.10">
    <property type="entry name" value="Winged helix-like DNA-binding domain superfamily/Winged helix DNA-binding domain"/>
    <property type="match status" value="1"/>
</dbReference>
<dbReference type="InterPro" id="IPR036388">
    <property type="entry name" value="WH-like_DNA-bd_sf"/>
</dbReference>
<dbReference type="Pfam" id="PF00196">
    <property type="entry name" value="GerE"/>
    <property type="match status" value="1"/>
</dbReference>
<dbReference type="EMBL" id="PGFH01000001">
    <property type="protein sequence ID" value="PJJ82602.1"/>
    <property type="molecule type" value="Genomic_DNA"/>
</dbReference>
<dbReference type="InterPro" id="IPR000792">
    <property type="entry name" value="Tscrpt_reg_LuxR_C"/>
</dbReference>
<accession>A0A2M9DAA8</accession>
<dbReference type="SMART" id="SM00421">
    <property type="entry name" value="HTH_LUXR"/>
    <property type="match status" value="1"/>
</dbReference>
<feature type="domain" description="HTH luxR-type" evidence="2">
    <location>
        <begin position="273"/>
        <end position="339"/>
    </location>
</feature>
<proteinExistence type="predicted"/>
<dbReference type="PANTHER" id="PTHR43214">
    <property type="entry name" value="TWO-COMPONENT RESPONSE REGULATOR"/>
    <property type="match status" value="1"/>
</dbReference>
<dbReference type="RefSeq" id="WP_229820194.1">
    <property type="nucleotide sequence ID" value="NZ_BMZU01000001.1"/>
</dbReference>
<dbReference type="Proteomes" id="UP000231742">
    <property type="component" value="Unassembled WGS sequence"/>
</dbReference>
<organism evidence="3 4">
    <name type="scientific">Salinibacterium amurskyense</name>
    <dbReference type="NCBI Taxonomy" id="205941"/>
    <lineage>
        <taxon>Bacteria</taxon>
        <taxon>Bacillati</taxon>
        <taxon>Actinomycetota</taxon>
        <taxon>Actinomycetes</taxon>
        <taxon>Micrococcales</taxon>
        <taxon>Microbacteriaceae</taxon>
        <taxon>Salinibacterium</taxon>
    </lineage>
</organism>
<protein>
    <submittedName>
        <fullName evidence="3">Regulatory LuxR family protein</fullName>
    </submittedName>
</protein>
<dbReference type="InterPro" id="IPR039420">
    <property type="entry name" value="WalR-like"/>
</dbReference>
<dbReference type="InterPro" id="IPR016032">
    <property type="entry name" value="Sig_transdc_resp-reg_C-effctor"/>
</dbReference>
<comment type="caution">
    <text evidence="3">The sequence shown here is derived from an EMBL/GenBank/DDBJ whole genome shotgun (WGS) entry which is preliminary data.</text>
</comment>
<dbReference type="PANTHER" id="PTHR43214:SF42">
    <property type="entry name" value="TRANSCRIPTIONAL REGULATORY PROTEIN DESR"/>
    <property type="match status" value="1"/>
</dbReference>
<dbReference type="PROSITE" id="PS50043">
    <property type="entry name" value="HTH_LUXR_2"/>
    <property type="match status" value="1"/>
</dbReference>
<dbReference type="GO" id="GO:0003677">
    <property type="term" value="F:DNA binding"/>
    <property type="evidence" value="ECO:0007669"/>
    <property type="project" value="UniProtKB-KW"/>
</dbReference>
<dbReference type="GO" id="GO:0006355">
    <property type="term" value="P:regulation of DNA-templated transcription"/>
    <property type="evidence" value="ECO:0007669"/>
    <property type="project" value="InterPro"/>
</dbReference>